<protein>
    <recommendedName>
        <fullName evidence="4">Gag-pol polyprotein</fullName>
    </recommendedName>
</protein>
<feature type="region of interest" description="Disordered" evidence="1">
    <location>
        <begin position="95"/>
        <end position="152"/>
    </location>
</feature>
<comment type="caution">
    <text evidence="2">The sequence shown here is derived from an EMBL/GenBank/DDBJ whole genome shotgun (WGS) entry which is preliminary data.</text>
</comment>
<proteinExistence type="predicted"/>
<sequence>MNTRANPRRIEEEMVNEGVPPQGLQGNQVPLGNQVLVDPPAMTNEEIRAAFLTLAQAMTAQASRDIGHMVNPYERTVASRLRDFVRMNTPIFLGSRVGEDPQEFSDEESKLKRKGRELKRHRSIEQGQPRFKKRAPNQDSSSAPKVNEEKGVGPPFSKPLCITCGKRHHGKCLASTSGYYGCGKHDHQVRIGPTLTARGREAKQASYVGPDPNAPKKNRFYALQANEGKGANPNEGTGK</sequence>
<dbReference type="AlphaFoldDB" id="A0AAV9L752"/>
<name>A0AAV9L752_9SOLN</name>
<feature type="compositionally biased region" description="Basic residues" evidence="1">
    <location>
        <begin position="111"/>
        <end position="122"/>
    </location>
</feature>
<dbReference type="Proteomes" id="UP001311915">
    <property type="component" value="Unassembled WGS sequence"/>
</dbReference>
<organism evidence="2 3">
    <name type="scientific">Solanum pinnatisectum</name>
    <name type="common">tansyleaf nightshade</name>
    <dbReference type="NCBI Taxonomy" id="50273"/>
    <lineage>
        <taxon>Eukaryota</taxon>
        <taxon>Viridiplantae</taxon>
        <taxon>Streptophyta</taxon>
        <taxon>Embryophyta</taxon>
        <taxon>Tracheophyta</taxon>
        <taxon>Spermatophyta</taxon>
        <taxon>Magnoliopsida</taxon>
        <taxon>eudicotyledons</taxon>
        <taxon>Gunneridae</taxon>
        <taxon>Pentapetalae</taxon>
        <taxon>asterids</taxon>
        <taxon>lamiids</taxon>
        <taxon>Solanales</taxon>
        <taxon>Solanaceae</taxon>
        <taxon>Solanoideae</taxon>
        <taxon>Solaneae</taxon>
        <taxon>Solanum</taxon>
    </lineage>
</organism>
<evidence type="ECO:0008006" key="4">
    <source>
        <dbReference type="Google" id="ProtNLM"/>
    </source>
</evidence>
<evidence type="ECO:0000313" key="2">
    <source>
        <dbReference type="EMBL" id="KAK4721396.1"/>
    </source>
</evidence>
<feature type="region of interest" description="Disordered" evidence="1">
    <location>
        <begin position="195"/>
        <end position="218"/>
    </location>
</feature>
<dbReference type="EMBL" id="JAWPEI010000007">
    <property type="protein sequence ID" value="KAK4721396.1"/>
    <property type="molecule type" value="Genomic_DNA"/>
</dbReference>
<evidence type="ECO:0000313" key="3">
    <source>
        <dbReference type="Proteomes" id="UP001311915"/>
    </source>
</evidence>
<evidence type="ECO:0000256" key="1">
    <source>
        <dbReference type="SAM" id="MobiDB-lite"/>
    </source>
</evidence>
<gene>
    <name evidence="2" type="ORF">R3W88_011629</name>
</gene>
<reference evidence="2 3" key="1">
    <citation type="submission" date="2023-10" db="EMBL/GenBank/DDBJ databases">
        <title>Genome-Wide Identification Analysis in wild type Solanum Pinnatisectum Reveals Some Genes Defensing Phytophthora Infestans.</title>
        <authorList>
            <person name="Sun C."/>
        </authorList>
    </citation>
    <scope>NUCLEOTIDE SEQUENCE [LARGE SCALE GENOMIC DNA]</scope>
    <source>
        <strain evidence="2">LQN</strain>
        <tissue evidence="2">Leaf</tissue>
    </source>
</reference>
<accession>A0AAV9L752</accession>
<keyword evidence="3" id="KW-1185">Reference proteome</keyword>